<keyword evidence="2" id="KW-1185">Reference proteome</keyword>
<proteinExistence type="predicted"/>
<dbReference type="Proteomes" id="UP000517753">
    <property type="component" value="Unassembled WGS sequence"/>
</dbReference>
<gene>
    <name evidence="1" type="ORF">HD841_002649</name>
</gene>
<sequence length="44" mass="4868">MTTSFFTRSIVLQCDPTSNPRAKRLMDKPSLVQEWGAKAQGRGG</sequence>
<protein>
    <submittedName>
        <fullName evidence="1">Uncharacterized protein</fullName>
    </submittedName>
</protein>
<dbReference type="EMBL" id="JACCBY010000003">
    <property type="protein sequence ID" value="NYD90852.1"/>
    <property type="molecule type" value="Genomic_DNA"/>
</dbReference>
<accession>A0A7Y9FPP7</accession>
<reference evidence="1 2" key="1">
    <citation type="submission" date="2020-08" db="EMBL/GenBank/DDBJ databases">
        <title>The Agave Microbiome: Exploring the role of microbial communities in plant adaptations to desert environments.</title>
        <authorList>
            <person name="Partida-Martinez L.P."/>
        </authorList>
    </citation>
    <scope>NUCLEOTIDE SEQUENCE [LARGE SCALE GENOMIC DNA]</scope>
    <source>
        <strain evidence="1 2">AS2.3</strain>
    </source>
</reference>
<comment type="caution">
    <text evidence="1">The sequence shown here is derived from an EMBL/GenBank/DDBJ whole genome shotgun (WGS) entry which is preliminary data.</text>
</comment>
<name>A0A7Y9FPP7_9SPHN</name>
<evidence type="ECO:0000313" key="2">
    <source>
        <dbReference type="Proteomes" id="UP000517753"/>
    </source>
</evidence>
<evidence type="ECO:0000313" key="1">
    <source>
        <dbReference type="EMBL" id="NYD90852.1"/>
    </source>
</evidence>
<dbReference type="RefSeq" id="WP_257015521.1">
    <property type="nucleotide sequence ID" value="NZ_JACCBY010000003.1"/>
</dbReference>
<organism evidence="1 2">
    <name type="scientific">Sphingomonas melonis</name>
    <dbReference type="NCBI Taxonomy" id="152682"/>
    <lineage>
        <taxon>Bacteria</taxon>
        <taxon>Pseudomonadati</taxon>
        <taxon>Pseudomonadota</taxon>
        <taxon>Alphaproteobacteria</taxon>
        <taxon>Sphingomonadales</taxon>
        <taxon>Sphingomonadaceae</taxon>
        <taxon>Sphingomonas</taxon>
    </lineage>
</organism>
<dbReference type="AlphaFoldDB" id="A0A7Y9FPP7"/>